<feature type="transmembrane region" description="Helical" evidence="1">
    <location>
        <begin position="47"/>
        <end position="69"/>
    </location>
</feature>
<feature type="transmembrane region" description="Helical" evidence="1">
    <location>
        <begin position="273"/>
        <end position="297"/>
    </location>
</feature>
<dbReference type="RefSeq" id="WP_120782254.1">
    <property type="nucleotide sequence ID" value="NZ_JBHLUP010000005.1"/>
</dbReference>
<feature type="transmembrane region" description="Helical" evidence="1">
    <location>
        <begin position="235"/>
        <end position="253"/>
    </location>
</feature>
<name>A0A3A9ZUN5_9ACTN</name>
<accession>A0A3A9ZUN5</accession>
<keyword evidence="1" id="KW-0812">Transmembrane</keyword>
<sequence>MRGGAAALLRRPEDPRATFLELFFDLVFVFALAALSAGLSADLSGRGAFQTLVLLFALWSVWTSTAGLTDRLDPQQPVVQLLVLATMFGTLLMAAVTPEAFGEQGLFFAVTFVTTQIGRTVLAMLMLRGHAAWRAFARLLFWHCLAAVPWIAGALAHGGQRGVLWALAVAAEYVALALGLPTPRLGRAFMQGPEFAISGEHLAERYRQLFIIGLGELVLVTGLTIRDNPIGPGRIAAVVVAFATTALLWRIYIHRAGGLLAEAIGAARDPVRASIWSLYAHLLMVAGIVPGAVAVELVITHPSGRTSPAWVTVILGGPALFLVGRSMFEYAVFGRVSRDRVIGVVALAASAPAMVLLPPLAVAVVPALVLASIAVSDARRARGGPPEHSSPPR</sequence>
<feature type="transmembrane region" description="Helical" evidence="1">
    <location>
        <begin position="20"/>
        <end position="41"/>
    </location>
</feature>
<feature type="transmembrane region" description="Helical" evidence="1">
    <location>
        <begin position="139"/>
        <end position="156"/>
    </location>
</feature>
<dbReference type="Proteomes" id="UP000279968">
    <property type="component" value="Unassembled WGS sequence"/>
</dbReference>
<feature type="transmembrane region" description="Helical" evidence="1">
    <location>
        <begin position="81"/>
        <end position="101"/>
    </location>
</feature>
<evidence type="ECO:0000313" key="2">
    <source>
        <dbReference type="EMBL" id="RKN52022.1"/>
    </source>
</evidence>
<keyword evidence="1" id="KW-1133">Transmembrane helix</keyword>
<comment type="caution">
    <text evidence="2">The sequence shown here is derived from an EMBL/GenBank/DDBJ whole genome shotgun (WGS) entry which is preliminary data.</text>
</comment>
<dbReference type="OrthoDB" id="7698234at2"/>
<dbReference type="InterPro" id="IPR010640">
    <property type="entry name" value="Low_temperature_requirement_A"/>
</dbReference>
<protein>
    <submittedName>
        <fullName evidence="2">Low temperature requirement protein A</fullName>
    </submittedName>
</protein>
<evidence type="ECO:0000313" key="3">
    <source>
        <dbReference type="Proteomes" id="UP000279968"/>
    </source>
</evidence>
<dbReference type="Pfam" id="PF06772">
    <property type="entry name" value="LtrA"/>
    <property type="match status" value="1"/>
</dbReference>
<proteinExistence type="predicted"/>
<organism evidence="2 3">
    <name type="scientific">Micromonospora costi</name>
    <dbReference type="NCBI Taxonomy" id="1530042"/>
    <lineage>
        <taxon>Bacteria</taxon>
        <taxon>Bacillati</taxon>
        <taxon>Actinomycetota</taxon>
        <taxon>Actinomycetes</taxon>
        <taxon>Micromonosporales</taxon>
        <taxon>Micromonosporaceae</taxon>
        <taxon>Micromonospora</taxon>
    </lineage>
</organism>
<dbReference type="PANTHER" id="PTHR36840">
    <property type="entry name" value="BLL5714 PROTEIN"/>
    <property type="match status" value="1"/>
</dbReference>
<keyword evidence="1" id="KW-0472">Membrane</keyword>
<feature type="transmembrane region" description="Helical" evidence="1">
    <location>
        <begin position="309"/>
        <end position="328"/>
    </location>
</feature>
<feature type="transmembrane region" description="Helical" evidence="1">
    <location>
        <begin position="107"/>
        <end position="127"/>
    </location>
</feature>
<feature type="transmembrane region" description="Helical" evidence="1">
    <location>
        <begin position="162"/>
        <end position="180"/>
    </location>
</feature>
<keyword evidence="3" id="KW-1185">Reference proteome</keyword>
<feature type="transmembrane region" description="Helical" evidence="1">
    <location>
        <begin position="340"/>
        <end position="373"/>
    </location>
</feature>
<reference evidence="2 3" key="1">
    <citation type="journal article" date="2015" name="Int. J. Syst. Evol. Microbiol.">
        <title>Micromonospora costi sp. nov., isolated from a leaf of Costus speciosus.</title>
        <authorList>
            <person name="Thawai C."/>
        </authorList>
    </citation>
    <scope>NUCLEOTIDE SEQUENCE [LARGE SCALE GENOMIC DNA]</scope>
    <source>
        <strain evidence="2 3">CS1-12</strain>
    </source>
</reference>
<dbReference type="AlphaFoldDB" id="A0A3A9ZUN5"/>
<dbReference type="EMBL" id="RBAN01000005">
    <property type="protein sequence ID" value="RKN52022.1"/>
    <property type="molecule type" value="Genomic_DNA"/>
</dbReference>
<dbReference type="PANTHER" id="PTHR36840:SF1">
    <property type="entry name" value="BLL5714 PROTEIN"/>
    <property type="match status" value="1"/>
</dbReference>
<evidence type="ECO:0000256" key="1">
    <source>
        <dbReference type="SAM" id="Phobius"/>
    </source>
</evidence>
<gene>
    <name evidence="2" type="ORF">D7193_25940</name>
</gene>